<evidence type="ECO:0000313" key="2">
    <source>
        <dbReference type="Proteomes" id="UP001336835"/>
    </source>
</evidence>
<reference evidence="1 2" key="1">
    <citation type="submission" date="2024-01" db="EMBL/GenBank/DDBJ databases">
        <title>Pedobacter sp. nov., isolated from fresh soil.</title>
        <authorList>
            <person name="Le N.T.T."/>
        </authorList>
    </citation>
    <scope>NUCLEOTIDE SEQUENCE [LARGE SCALE GENOMIC DNA]</scope>
    <source>
        <strain evidence="1 2">KR3-3</strain>
    </source>
</reference>
<dbReference type="RefSeq" id="WP_330108732.1">
    <property type="nucleotide sequence ID" value="NZ_JAZDQT010000002.1"/>
</dbReference>
<dbReference type="EMBL" id="JAZDQT010000002">
    <property type="protein sequence ID" value="MEE1946432.1"/>
    <property type="molecule type" value="Genomic_DNA"/>
</dbReference>
<dbReference type="Gene3D" id="3.40.50.1820">
    <property type="entry name" value="alpha/beta hydrolase"/>
    <property type="match status" value="1"/>
</dbReference>
<comment type="caution">
    <text evidence="1">The sequence shown here is derived from an EMBL/GenBank/DDBJ whole genome shotgun (WGS) entry which is preliminary data.</text>
</comment>
<dbReference type="SUPFAM" id="SSF53474">
    <property type="entry name" value="alpha/beta-Hydrolases"/>
    <property type="match status" value="1"/>
</dbReference>
<evidence type="ECO:0000313" key="1">
    <source>
        <dbReference type="EMBL" id="MEE1946432.1"/>
    </source>
</evidence>
<keyword evidence="2" id="KW-1185">Reference proteome</keyword>
<proteinExistence type="predicted"/>
<sequence length="295" mass="33480">MRILFIHGRGQQDKEEVILKNEWVSALRESFDKAGLIMPGELVFDFPYFGNQLIALQQEYQEKIDSGEYRMRGPGLPEDPALELEQQLLMELAENAEIDLSAEPDTNEEDYKSRDVQNSWPVITLARIIDRWIAPGGNYSIRKKTKDVAAYLAVGFIRNDINHFVRSFISDQPTIIIAHSLGTIIAYDVLSHLHAEHCDIRGLITLGSPLGVKAVKRQLPQGVRRPEALHGDWLNIYDTRDIVSLYPLDERHFNISPPVKNIVGINATENRHGISQYLNDPEIAIMITKLLLTGF</sequence>
<organism evidence="1 2">
    <name type="scientific">Pedobacter albus</name>
    <dbReference type="NCBI Taxonomy" id="3113905"/>
    <lineage>
        <taxon>Bacteria</taxon>
        <taxon>Pseudomonadati</taxon>
        <taxon>Bacteroidota</taxon>
        <taxon>Sphingobacteriia</taxon>
        <taxon>Sphingobacteriales</taxon>
        <taxon>Sphingobacteriaceae</taxon>
        <taxon>Pedobacter</taxon>
    </lineage>
</organism>
<evidence type="ECO:0008006" key="3">
    <source>
        <dbReference type="Google" id="ProtNLM"/>
    </source>
</evidence>
<dbReference type="InterPro" id="IPR029058">
    <property type="entry name" value="AB_hydrolase_fold"/>
</dbReference>
<protein>
    <recommendedName>
        <fullName evidence="3">Alpha/beta hydrolase</fullName>
    </recommendedName>
</protein>
<name>A0ABU7IAP4_9SPHI</name>
<gene>
    <name evidence="1" type="ORF">VRU48_15010</name>
</gene>
<dbReference type="Proteomes" id="UP001336835">
    <property type="component" value="Unassembled WGS sequence"/>
</dbReference>
<accession>A0ABU7IAP4</accession>